<evidence type="ECO:0000313" key="4">
    <source>
        <dbReference type="Proteomes" id="UP000523821"/>
    </source>
</evidence>
<dbReference type="Gene3D" id="2.40.128.130">
    <property type="entry name" value="Autotransporter beta-domain"/>
    <property type="match status" value="1"/>
</dbReference>
<evidence type="ECO:0000313" key="3">
    <source>
        <dbReference type="EMBL" id="MBB5754322.1"/>
    </source>
</evidence>
<name>A0A7W9FPC0_9HYPH</name>
<keyword evidence="1" id="KW-0732">Signal</keyword>
<dbReference type="Proteomes" id="UP000523821">
    <property type="component" value="Unassembled WGS sequence"/>
</dbReference>
<dbReference type="InterPro" id="IPR036709">
    <property type="entry name" value="Autotransporte_beta_dom_sf"/>
</dbReference>
<sequence>MLPLRPIAPRRPARPALAGPFRRSPLAAALLASSALAAAAADRTIDGTDARIDTGTVAYGTLLVGGIADASLSILTSATVDTATAILGQTAGVAGTVYLRGGGTNWTNSGTLTAGDAGSGTVAVGEGATLDTADTVLGAQAGARGMVTVSGGGTVWTSTGTLTVGAGGSGSVVIESGGAAAPFAMTLADALGSEGAATVTGGGSTLTATGTTTVGAAGTATLAVAEGASAGLADVVIGEASTGSGAVSVDRGGSSWISSGTLTIGRNGTGRFEITAGADADVATTVLGEAAGAEGSLSVSGGGSTFTATGPTTIGAAGTGSVTVASAGVATLTDATLGLDAGGSGTLTVTGGGSTVTSTGTLTVGDAGTGTISITAGGAAETADVVLGAAATGVGSVVVSGGGSTLASTGTLTVGGAGTGTFTVAAGGTASLATLAAGADAAGAGTVRVTGGGSALAVSGAATIGVAGDGALQVDGGATVAVGGTLTLAAEAGSSGTLAIGGLSGATALSAGSLAADALVFGAGDGTLVFNHAEDLYAFDVAISGGGTIRAEGGTTLLSADNSGFTGTTTVAGATLLLEGTLGGDAPVEAGGTLGGTSAGGDAILGDVTFETGATYRVVASEGGMTALDVGGLVTLADGSLLEMVLDTPGGFMAGDSFAILTATGGVTGTFTLADPRLTAFLALDLDSDGSAVTLDVVQDRAFVSAARTRNQIAVATAADTLPVGGALHTAILNLADEATARTAFDDLSGAVHGSVAAMLAEDGARLRAAATERLRAARTLPPQGLAVWGSVDGAFGELAADGNAAGLSRRGGGFVAGLDAPLGEARIGALLGYRRTGFDVSGENASGTADTIELGLYGGGALGPVAVRLGAAYAHHAVETERRIVLPGLAETERADYGADSVQAFGEVGYAIAAGAVAFEPFLGLAAVSVSTDRFAEEGGEAALSGRSSADLLFSTVGVRAAADFALGSVEGMIGWRHAAGDRAAAADLAFAGGGSAFTVHGAPVAADALVADARLRLALGARAAASLGYGLQLDGAALGQSLEARFTVDF</sequence>
<dbReference type="Pfam" id="PF03797">
    <property type="entry name" value="Autotransporter"/>
    <property type="match status" value="1"/>
</dbReference>
<evidence type="ECO:0000256" key="1">
    <source>
        <dbReference type="SAM" id="SignalP"/>
    </source>
</evidence>
<comment type="caution">
    <text evidence="3">The sequence shown here is derived from an EMBL/GenBank/DDBJ whole genome shotgun (WGS) entry which is preliminary data.</text>
</comment>
<accession>A0A7W9FPC0</accession>
<reference evidence="3 4" key="1">
    <citation type="submission" date="2020-08" db="EMBL/GenBank/DDBJ databases">
        <title>Genomic Encyclopedia of Type Strains, Phase IV (KMG-IV): sequencing the most valuable type-strain genomes for metagenomic binning, comparative biology and taxonomic classification.</title>
        <authorList>
            <person name="Goeker M."/>
        </authorList>
    </citation>
    <scope>NUCLEOTIDE SEQUENCE [LARGE SCALE GENOMIC DNA]</scope>
    <source>
        <strain evidence="3 4">DSM 16268</strain>
    </source>
</reference>
<dbReference type="EMBL" id="JACHOO010000007">
    <property type="protein sequence ID" value="MBB5754322.1"/>
    <property type="molecule type" value="Genomic_DNA"/>
</dbReference>
<keyword evidence="4" id="KW-1185">Reference proteome</keyword>
<organism evidence="3 4">
    <name type="scientific">Prosthecomicrobium pneumaticum</name>
    <dbReference type="NCBI Taxonomy" id="81895"/>
    <lineage>
        <taxon>Bacteria</taxon>
        <taxon>Pseudomonadati</taxon>
        <taxon>Pseudomonadota</taxon>
        <taxon>Alphaproteobacteria</taxon>
        <taxon>Hyphomicrobiales</taxon>
        <taxon>Kaistiaceae</taxon>
        <taxon>Prosthecomicrobium</taxon>
    </lineage>
</organism>
<evidence type="ECO:0000259" key="2">
    <source>
        <dbReference type="PROSITE" id="PS51208"/>
    </source>
</evidence>
<dbReference type="InterPro" id="IPR005546">
    <property type="entry name" value="Autotransporte_beta"/>
</dbReference>
<gene>
    <name evidence="3" type="ORF">GGQ63_003403</name>
</gene>
<feature type="signal peptide" evidence="1">
    <location>
        <begin position="1"/>
        <end position="40"/>
    </location>
</feature>
<dbReference type="NCBIfam" id="TIGR04393">
    <property type="entry name" value="rpt_T5SS_PEPC"/>
    <property type="match status" value="8"/>
</dbReference>
<dbReference type="InterPro" id="IPR030895">
    <property type="entry name" value="T5SS_PEPC_rpt"/>
</dbReference>
<dbReference type="SUPFAM" id="SSF103515">
    <property type="entry name" value="Autotransporter"/>
    <property type="match status" value="1"/>
</dbReference>
<dbReference type="RefSeq" id="WP_183857769.1">
    <property type="nucleotide sequence ID" value="NZ_JACHOO010000007.1"/>
</dbReference>
<dbReference type="PROSITE" id="PS51208">
    <property type="entry name" value="AUTOTRANSPORTER"/>
    <property type="match status" value="1"/>
</dbReference>
<feature type="chain" id="PRO_5030902767" evidence="1">
    <location>
        <begin position="41"/>
        <end position="1052"/>
    </location>
</feature>
<protein>
    <submittedName>
        <fullName evidence="3">T5SS/PEP-CTERM-associated repeat protein</fullName>
    </submittedName>
</protein>
<dbReference type="SMART" id="SM00869">
    <property type="entry name" value="Autotransporter"/>
    <property type="match status" value="1"/>
</dbReference>
<proteinExistence type="predicted"/>
<feature type="domain" description="Autotransporter" evidence="2">
    <location>
        <begin position="781"/>
        <end position="1052"/>
    </location>
</feature>
<dbReference type="AlphaFoldDB" id="A0A7W9FPC0"/>